<protein>
    <submittedName>
        <fullName evidence="1">Uncharacterized protein</fullName>
    </submittedName>
</protein>
<proteinExistence type="predicted"/>
<reference evidence="1" key="1">
    <citation type="submission" date="2024-08" db="EMBL/GenBank/DDBJ databases">
        <authorList>
            <person name="Yu S.T."/>
        </authorList>
    </citation>
    <scope>NUCLEOTIDE SEQUENCE</scope>
    <source>
        <strain evidence="1">R33</strain>
    </source>
</reference>
<organism evidence="1">
    <name type="scientific">Streptomyces sp. R33</name>
    <dbReference type="NCBI Taxonomy" id="3238629"/>
    <lineage>
        <taxon>Bacteria</taxon>
        <taxon>Bacillati</taxon>
        <taxon>Actinomycetota</taxon>
        <taxon>Actinomycetes</taxon>
        <taxon>Kitasatosporales</taxon>
        <taxon>Streptomycetaceae</taxon>
        <taxon>Streptomyces</taxon>
    </lineage>
</organism>
<accession>A0AB39YEB8</accession>
<evidence type="ECO:0000313" key="1">
    <source>
        <dbReference type="EMBL" id="XDV68234.1"/>
    </source>
</evidence>
<dbReference type="RefSeq" id="WP_369779788.1">
    <property type="nucleotide sequence ID" value="NZ_CP165727.1"/>
</dbReference>
<dbReference type="EMBL" id="CP165727">
    <property type="protein sequence ID" value="XDV68234.1"/>
    <property type="molecule type" value="Genomic_DNA"/>
</dbReference>
<dbReference type="AlphaFoldDB" id="A0AB39YEB8"/>
<sequence>MLWCPFGHEPDDKPLTALFWRTAADVTDVLVAPPEPFDVEDEGYVPKPCLFAPEQITEYPNPMELGKEVPQQLADGSR</sequence>
<name>A0AB39YEB8_9ACTN</name>
<gene>
    <name evidence="1" type="ORF">AB5J51_37525</name>
</gene>